<feature type="domain" description="N-acetyltransferase" evidence="5">
    <location>
        <begin position="3"/>
        <end position="147"/>
    </location>
</feature>
<dbReference type="Pfam" id="PF00583">
    <property type="entry name" value="Acetyltransf_1"/>
    <property type="match status" value="1"/>
</dbReference>
<dbReference type="InterPro" id="IPR016181">
    <property type="entry name" value="Acyl_CoA_acyltransferase"/>
</dbReference>
<evidence type="ECO:0000256" key="2">
    <source>
        <dbReference type="ARBA" id="ARBA00022490"/>
    </source>
</evidence>
<dbReference type="InterPro" id="IPR050680">
    <property type="entry name" value="YpeA/RimI_acetyltransf"/>
</dbReference>
<dbReference type="HOGENOM" id="CLU_013985_23_0_2"/>
<dbReference type="OrthoDB" id="43754at2157"/>
<dbReference type="PANTHER" id="PTHR43420">
    <property type="entry name" value="ACETYLTRANSFERASE"/>
    <property type="match status" value="1"/>
</dbReference>
<keyword evidence="7" id="KW-1185">Reference proteome</keyword>
<evidence type="ECO:0000259" key="5">
    <source>
        <dbReference type="PROSITE" id="PS51186"/>
    </source>
</evidence>
<dbReference type="eggNOG" id="arCOG00833">
    <property type="taxonomic scope" value="Archaea"/>
</dbReference>
<keyword evidence="3" id="KW-0808">Transferase</keyword>
<dbReference type="Gene3D" id="3.40.630.30">
    <property type="match status" value="1"/>
</dbReference>
<dbReference type="CDD" id="cd04301">
    <property type="entry name" value="NAT_SF"/>
    <property type="match status" value="1"/>
</dbReference>
<dbReference type="PIRSF" id="PIRSF037663">
    <property type="entry name" value="Acetyltransf_GNAT_prd"/>
    <property type="match status" value="1"/>
</dbReference>
<dbReference type="PROSITE" id="PS51186">
    <property type="entry name" value="GNAT"/>
    <property type="match status" value="1"/>
</dbReference>
<dbReference type="InterPro" id="IPR006464">
    <property type="entry name" value="AcTrfase_RimI/Ard1"/>
</dbReference>
<dbReference type="GeneID" id="4601989"/>
<evidence type="ECO:0000256" key="1">
    <source>
        <dbReference type="ARBA" id="ARBA00005395"/>
    </source>
</evidence>
<dbReference type="EnsemblBacteria" id="ABL78219">
    <property type="protein sequence ID" value="ABL78219"/>
    <property type="gene ID" value="Tpen_0818"/>
</dbReference>
<evidence type="ECO:0000256" key="4">
    <source>
        <dbReference type="ARBA" id="ARBA00023315"/>
    </source>
</evidence>
<dbReference type="SUPFAM" id="SSF55729">
    <property type="entry name" value="Acyl-CoA N-acyltransferases (Nat)"/>
    <property type="match status" value="1"/>
</dbReference>
<dbReference type="PANTHER" id="PTHR43420:SF44">
    <property type="entry name" value="ACETYLTRANSFERASE YPEA"/>
    <property type="match status" value="1"/>
</dbReference>
<dbReference type="GO" id="GO:0008080">
    <property type="term" value="F:N-acetyltransferase activity"/>
    <property type="evidence" value="ECO:0007669"/>
    <property type="project" value="InterPro"/>
</dbReference>
<evidence type="ECO:0000256" key="3">
    <source>
        <dbReference type="ARBA" id="ARBA00022679"/>
    </source>
</evidence>
<dbReference type="InterPro" id="IPR017255">
    <property type="entry name" value="AcTrfase_GNAT_prd"/>
</dbReference>
<dbReference type="InterPro" id="IPR000182">
    <property type="entry name" value="GNAT_dom"/>
</dbReference>
<reference evidence="7" key="1">
    <citation type="journal article" date="2008" name="J. Bacteriol.">
        <title>Genome sequence of Thermofilum pendens reveals an exceptional loss of biosynthetic pathways without genome reduction.</title>
        <authorList>
            <person name="Anderson I."/>
            <person name="Rodriguez J."/>
            <person name="Susanti D."/>
            <person name="Porat I."/>
            <person name="Reich C."/>
            <person name="Ulrich L.E."/>
            <person name="Elkins J.G."/>
            <person name="Mavromatis K."/>
            <person name="Lykidis A."/>
            <person name="Kim E."/>
            <person name="Thompson L.S."/>
            <person name="Nolan M."/>
            <person name="Land M."/>
            <person name="Copeland A."/>
            <person name="Lapidus A."/>
            <person name="Lucas S."/>
            <person name="Detter C."/>
            <person name="Zhulin I.B."/>
            <person name="Olsen G.J."/>
            <person name="Whitman W."/>
            <person name="Mukhopadhyay B."/>
            <person name="Bristow J."/>
            <person name="Kyrpides N."/>
        </authorList>
    </citation>
    <scope>NUCLEOTIDE SEQUENCE [LARGE SCALE GENOMIC DNA]</scope>
    <source>
        <strain evidence="7">DSM 2475 / Hrk 5</strain>
    </source>
</reference>
<comment type="similarity">
    <text evidence="1">Belongs to the acetyltransferase family. RimI subfamily.</text>
</comment>
<name>A1RYD9_THEPD</name>
<organism evidence="6 7">
    <name type="scientific">Thermofilum pendens (strain DSM 2475 / Hrk 5)</name>
    <dbReference type="NCBI Taxonomy" id="368408"/>
    <lineage>
        <taxon>Archaea</taxon>
        <taxon>Thermoproteota</taxon>
        <taxon>Thermoprotei</taxon>
        <taxon>Thermofilales</taxon>
        <taxon>Thermofilaceae</taxon>
        <taxon>Thermofilum</taxon>
    </lineage>
</organism>
<evidence type="ECO:0000313" key="6">
    <source>
        <dbReference type="EMBL" id="ABL78219.1"/>
    </source>
</evidence>
<dbReference type="NCBIfam" id="TIGR01575">
    <property type="entry name" value="rimI"/>
    <property type="match status" value="1"/>
</dbReference>
<dbReference type="EMBL" id="CP000505">
    <property type="protein sequence ID" value="ABL78219.1"/>
    <property type="molecule type" value="Genomic_DNA"/>
</dbReference>
<dbReference type="KEGG" id="tpe:Tpen_0818"/>
<dbReference type="AlphaFoldDB" id="A1RYD9"/>
<dbReference type="Proteomes" id="UP000000641">
    <property type="component" value="Chromosome"/>
</dbReference>
<gene>
    <name evidence="6" type="ordered locus">Tpen_0818</name>
</gene>
<accession>A1RYD9</accession>
<sequence>MDVRLRRVEPGDLYYIVELEEKAFGPDAFSLDYLFYLYNRCRDYFFVADYKGLVVGYIVSCREGSQLHVHSVAVVEELRGRGIGRKLLEETIRIARENGLKAVYLEVKTTNTPALRLYEKLGFKRIGVKEKYYNDGSDAYLYALSLEENTPGNLQS</sequence>
<keyword evidence="2" id="KW-0963">Cytoplasm</keyword>
<proteinExistence type="inferred from homology"/>
<dbReference type="STRING" id="368408.Tpen_0818"/>
<dbReference type="RefSeq" id="WP_011752484.1">
    <property type="nucleotide sequence ID" value="NC_008698.1"/>
</dbReference>
<protein>
    <submittedName>
        <fullName evidence="6">Acetyltransferase, GNAT family</fullName>
    </submittedName>
</protein>
<evidence type="ECO:0000313" key="7">
    <source>
        <dbReference type="Proteomes" id="UP000000641"/>
    </source>
</evidence>
<keyword evidence="4" id="KW-0012">Acyltransferase</keyword>